<name>A0ABR2FDX8_9ROSI</name>
<keyword evidence="1" id="KW-0472">Membrane</keyword>
<evidence type="ECO:0000313" key="4">
    <source>
        <dbReference type="Proteomes" id="UP001472677"/>
    </source>
</evidence>
<feature type="transmembrane region" description="Helical" evidence="1">
    <location>
        <begin position="33"/>
        <end position="53"/>
    </location>
</feature>
<gene>
    <name evidence="3" type="ORF">V6N12_069410</name>
</gene>
<dbReference type="EMBL" id="JBBPBM010000006">
    <property type="protein sequence ID" value="KAK8579076.1"/>
    <property type="molecule type" value="Genomic_DNA"/>
</dbReference>
<accession>A0ABR2FDX8</accession>
<evidence type="ECO:0000256" key="1">
    <source>
        <dbReference type="SAM" id="Phobius"/>
    </source>
</evidence>
<feature type="domain" description="RNase H type-1" evidence="2">
    <location>
        <begin position="5"/>
        <end position="66"/>
    </location>
</feature>
<organism evidence="3 4">
    <name type="scientific">Hibiscus sabdariffa</name>
    <name type="common">roselle</name>
    <dbReference type="NCBI Taxonomy" id="183260"/>
    <lineage>
        <taxon>Eukaryota</taxon>
        <taxon>Viridiplantae</taxon>
        <taxon>Streptophyta</taxon>
        <taxon>Embryophyta</taxon>
        <taxon>Tracheophyta</taxon>
        <taxon>Spermatophyta</taxon>
        <taxon>Magnoliopsida</taxon>
        <taxon>eudicotyledons</taxon>
        <taxon>Gunneridae</taxon>
        <taxon>Pentapetalae</taxon>
        <taxon>rosids</taxon>
        <taxon>malvids</taxon>
        <taxon>Malvales</taxon>
        <taxon>Malvaceae</taxon>
        <taxon>Malvoideae</taxon>
        <taxon>Hibiscus</taxon>
    </lineage>
</organism>
<reference evidence="3 4" key="1">
    <citation type="journal article" date="2024" name="G3 (Bethesda)">
        <title>Genome assembly of Hibiscus sabdariffa L. provides insights into metabolisms of medicinal natural products.</title>
        <authorList>
            <person name="Kim T."/>
        </authorList>
    </citation>
    <scope>NUCLEOTIDE SEQUENCE [LARGE SCALE GENOMIC DNA]</scope>
    <source>
        <strain evidence="3">TK-2024</strain>
        <tissue evidence="3">Old leaves</tissue>
    </source>
</reference>
<evidence type="ECO:0000259" key="2">
    <source>
        <dbReference type="Pfam" id="PF13456"/>
    </source>
</evidence>
<keyword evidence="4" id="KW-1185">Reference proteome</keyword>
<protein>
    <recommendedName>
        <fullName evidence="2">RNase H type-1 domain-containing protein</fullName>
    </recommendedName>
</protein>
<keyword evidence="1" id="KW-0812">Transmembrane</keyword>
<dbReference type="InterPro" id="IPR002156">
    <property type="entry name" value="RNaseH_domain"/>
</dbReference>
<keyword evidence="1" id="KW-1133">Transmembrane helix</keyword>
<sequence>MVLVLERVQLQSDCLRAVKLVNTSEVANSPYSLVRAITMLLAQAWVVGIIWIFRDSNYSADFLVKSTLSSPTRPTILDLPPHDLTRLLSVDMDGVIVTSNPRV</sequence>
<dbReference type="Proteomes" id="UP001472677">
    <property type="component" value="Unassembled WGS sequence"/>
</dbReference>
<comment type="caution">
    <text evidence="3">The sequence shown here is derived from an EMBL/GenBank/DDBJ whole genome shotgun (WGS) entry which is preliminary data.</text>
</comment>
<proteinExistence type="predicted"/>
<evidence type="ECO:0000313" key="3">
    <source>
        <dbReference type="EMBL" id="KAK8579076.1"/>
    </source>
</evidence>
<dbReference type="Pfam" id="PF13456">
    <property type="entry name" value="RVT_3"/>
    <property type="match status" value="1"/>
</dbReference>